<feature type="transmembrane region" description="Helical" evidence="2">
    <location>
        <begin position="167"/>
        <end position="186"/>
    </location>
</feature>
<feature type="transmembrane region" description="Helical" evidence="2">
    <location>
        <begin position="206"/>
        <end position="226"/>
    </location>
</feature>
<keyword evidence="2" id="KW-0812">Transmembrane</keyword>
<reference evidence="3" key="2">
    <citation type="submission" date="2023-06" db="EMBL/GenBank/DDBJ databases">
        <authorList>
            <consortium name="Lawrence Berkeley National Laboratory"/>
            <person name="Haridas S."/>
            <person name="Hensen N."/>
            <person name="Bonometti L."/>
            <person name="Westerberg I."/>
            <person name="Brannstrom I.O."/>
            <person name="Guillou S."/>
            <person name="Cros-Aarteil S."/>
            <person name="Calhoun S."/>
            <person name="Kuo A."/>
            <person name="Mondo S."/>
            <person name="Pangilinan J."/>
            <person name="Riley R."/>
            <person name="Labutti K."/>
            <person name="Andreopoulos B."/>
            <person name="Lipzen A."/>
            <person name="Chen C."/>
            <person name="Yanf M."/>
            <person name="Daum C."/>
            <person name="Ng V."/>
            <person name="Clum A."/>
            <person name="Steindorff A."/>
            <person name="Ohm R."/>
            <person name="Martin F."/>
            <person name="Silar P."/>
            <person name="Natvig D."/>
            <person name="Lalanne C."/>
            <person name="Gautier V."/>
            <person name="Ament-Velasquez S.L."/>
            <person name="Kruys A."/>
            <person name="Hutchinson M.I."/>
            <person name="Powell A.J."/>
            <person name="Barry K."/>
            <person name="Miller A.N."/>
            <person name="Grigoriev I.V."/>
            <person name="Debuchy R."/>
            <person name="Gladieux P."/>
            <person name="Thoren M.H."/>
            <person name="Johannesson H."/>
        </authorList>
    </citation>
    <scope>NUCLEOTIDE SEQUENCE</scope>
    <source>
        <strain evidence="3">CBS 314.62</strain>
    </source>
</reference>
<protein>
    <submittedName>
        <fullName evidence="3">Uncharacterized protein</fullName>
    </submittedName>
</protein>
<feature type="compositionally biased region" description="Low complexity" evidence="1">
    <location>
        <begin position="17"/>
        <end position="28"/>
    </location>
</feature>
<evidence type="ECO:0000313" key="4">
    <source>
        <dbReference type="Proteomes" id="UP001270362"/>
    </source>
</evidence>
<keyword evidence="2" id="KW-1133">Transmembrane helix</keyword>
<comment type="caution">
    <text evidence="3">The sequence shown here is derived from an EMBL/GenBank/DDBJ whole genome shotgun (WGS) entry which is preliminary data.</text>
</comment>
<gene>
    <name evidence="3" type="ORF">B0T22DRAFT_535912</name>
</gene>
<evidence type="ECO:0000256" key="2">
    <source>
        <dbReference type="SAM" id="Phobius"/>
    </source>
</evidence>
<dbReference type="GO" id="GO:0016020">
    <property type="term" value="C:membrane"/>
    <property type="evidence" value="ECO:0007669"/>
    <property type="project" value="TreeGrafter"/>
</dbReference>
<evidence type="ECO:0000256" key="1">
    <source>
        <dbReference type="SAM" id="MobiDB-lite"/>
    </source>
</evidence>
<accession>A0AAE0XAE2</accession>
<organism evidence="3 4">
    <name type="scientific">Podospora appendiculata</name>
    <dbReference type="NCBI Taxonomy" id="314037"/>
    <lineage>
        <taxon>Eukaryota</taxon>
        <taxon>Fungi</taxon>
        <taxon>Dikarya</taxon>
        <taxon>Ascomycota</taxon>
        <taxon>Pezizomycotina</taxon>
        <taxon>Sordariomycetes</taxon>
        <taxon>Sordariomycetidae</taxon>
        <taxon>Sordariales</taxon>
        <taxon>Podosporaceae</taxon>
        <taxon>Podospora</taxon>
    </lineage>
</organism>
<dbReference type="InterPro" id="IPR010721">
    <property type="entry name" value="UstE-like"/>
</dbReference>
<dbReference type="PANTHER" id="PTHR32251:SF15">
    <property type="entry name" value="3-OXO-5-ALPHA-STEROID 4-DEHYDROGENASE (DUF1295)"/>
    <property type="match status" value="1"/>
</dbReference>
<feature type="region of interest" description="Disordered" evidence="1">
    <location>
        <begin position="1"/>
        <end position="32"/>
    </location>
</feature>
<keyword evidence="2" id="KW-0472">Membrane</keyword>
<evidence type="ECO:0000313" key="3">
    <source>
        <dbReference type="EMBL" id="KAK3688823.1"/>
    </source>
</evidence>
<name>A0AAE0XAE2_9PEZI</name>
<dbReference type="AlphaFoldDB" id="A0AAE0XAE2"/>
<dbReference type="Proteomes" id="UP001270362">
    <property type="component" value="Unassembled WGS sequence"/>
</dbReference>
<dbReference type="EMBL" id="JAULSO010000002">
    <property type="protein sequence ID" value="KAK3688823.1"/>
    <property type="molecule type" value="Genomic_DNA"/>
</dbReference>
<dbReference type="Pfam" id="PF06966">
    <property type="entry name" value="DUF1295"/>
    <property type="match status" value="1"/>
</dbReference>
<dbReference type="PANTHER" id="PTHR32251">
    <property type="entry name" value="3-OXO-5-ALPHA-STEROID 4-DEHYDROGENASE"/>
    <property type="match status" value="1"/>
</dbReference>
<sequence length="348" mass="38996">MEIHEATNPWGGRAYVSSTPSPHATPTPRKTPLSHRAFFQSSLFDVGILKDTLLPSLALHTGLATAAYAAGRLSNRLDTKDWLWPAGQVLNAWWSAVGRHVLVDGASLPGTLSALSRPERLILAGVSLWGGRLFYRVAKRAAKQGRVGRDHPQYEAVKKEQGFWNRAFFTMYLPEALFGTFITLPFTAPFRHQGNALSGYNPAGQALAVGVFCAGFVLQVLADWQLDEFKEKERREGEREIFLGDMLVHISFPLMLYSSDMLAWIELLGPVANYVFLRFFGGTKEAEKRQSKKYIIENVSKKVDFDRYRQEINAFWPDQKQISNKWSWIVVGSAVAGSVLEGILTRGF</sequence>
<proteinExistence type="predicted"/>
<keyword evidence="4" id="KW-1185">Reference proteome</keyword>
<reference evidence="3" key="1">
    <citation type="journal article" date="2023" name="Mol. Phylogenet. Evol.">
        <title>Genome-scale phylogeny and comparative genomics of the fungal order Sordariales.</title>
        <authorList>
            <person name="Hensen N."/>
            <person name="Bonometti L."/>
            <person name="Westerberg I."/>
            <person name="Brannstrom I.O."/>
            <person name="Guillou S."/>
            <person name="Cros-Aarteil S."/>
            <person name="Calhoun S."/>
            <person name="Haridas S."/>
            <person name="Kuo A."/>
            <person name="Mondo S."/>
            <person name="Pangilinan J."/>
            <person name="Riley R."/>
            <person name="LaButti K."/>
            <person name="Andreopoulos B."/>
            <person name="Lipzen A."/>
            <person name="Chen C."/>
            <person name="Yan M."/>
            <person name="Daum C."/>
            <person name="Ng V."/>
            <person name="Clum A."/>
            <person name="Steindorff A."/>
            <person name="Ohm R.A."/>
            <person name="Martin F."/>
            <person name="Silar P."/>
            <person name="Natvig D.O."/>
            <person name="Lalanne C."/>
            <person name="Gautier V."/>
            <person name="Ament-Velasquez S.L."/>
            <person name="Kruys A."/>
            <person name="Hutchinson M.I."/>
            <person name="Powell A.J."/>
            <person name="Barry K."/>
            <person name="Miller A.N."/>
            <person name="Grigoriev I.V."/>
            <person name="Debuchy R."/>
            <person name="Gladieux P."/>
            <person name="Hiltunen Thoren M."/>
            <person name="Johannesson H."/>
        </authorList>
    </citation>
    <scope>NUCLEOTIDE SEQUENCE</scope>
    <source>
        <strain evidence="3">CBS 314.62</strain>
    </source>
</reference>